<protein>
    <submittedName>
        <fullName evidence="3">Uncharacterized protein</fullName>
    </submittedName>
</protein>
<organism evidence="3 4">
    <name type="scientific">Glycomyces albidus</name>
    <dbReference type="NCBI Taxonomy" id="2656774"/>
    <lineage>
        <taxon>Bacteria</taxon>
        <taxon>Bacillati</taxon>
        <taxon>Actinomycetota</taxon>
        <taxon>Actinomycetes</taxon>
        <taxon>Glycomycetales</taxon>
        <taxon>Glycomycetaceae</taxon>
        <taxon>Glycomyces</taxon>
    </lineage>
</organism>
<dbReference type="Proteomes" id="UP000477750">
    <property type="component" value="Unassembled WGS sequence"/>
</dbReference>
<keyword evidence="2" id="KW-0732">Signal</keyword>
<sequence>MTISPAPHRHRLVALTLLAAFGTAGCGTGSDADPGGDASGSAAAESSSPEPSSAEPEAPTAADGTDYAACDDGSCEVAVSSEPVSFAFDEFTLTVNATEDGIETRKEGDGGTGTGSMSGGYCLSYVTVDGTSTSCYGTVEDGAVPEAPEPEPGVLALELLHVADGTAIIRLTMG</sequence>
<feature type="signal peptide" evidence="2">
    <location>
        <begin position="1"/>
        <end position="26"/>
    </location>
</feature>
<reference evidence="3 4" key="1">
    <citation type="submission" date="2019-10" db="EMBL/GenBank/DDBJ databases">
        <title>Glycomyces albidus sp. nov., a novel actinomycete isolated from rhizosphere soil of wheat (Triticum aestivum L.).</title>
        <authorList>
            <person name="Qian L."/>
        </authorList>
    </citation>
    <scope>NUCLEOTIDE SEQUENCE [LARGE SCALE GENOMIC DNA]</scope>
    <source>
        <strain evidence="3 4">NEAU-7082</strain>
    </source>
</reference>
<dbReference type="EMBL" id="WIAO01000012">
    <property type="protein sequence ID" value="MQM26232.1"/>
    <property type="molecule type" value="Genomic_DNA"/>
</dbReference>
<name>A0A6L5G967_9ACTN</name>
<feature type="compositionally biased region" description="Low complexity" evidence="1">
    <location>
        <begin position="30"/>
        <end position="63"/>
    </location>
</feature>
<proteinExistence type="predicted"/>
<evidence type="ECO:0000313" key="4">
    <source>
        <dbReference type="Proteomes" id="UP000477750"/>
    </source>
</evidence>
<feature type="chain" id="PRO_5039224637" evidence="2">
    <location>
        <begin position="27"/>
        <end position="174"/>
    </location>
</feature>
<dbReference type="RefSeq" id="WP_153025403.1">
    <property type="nucleotide sequence ID" value="NZ_WIAO01000012.1"/>
</dbReference>
<feature type="region of interest" description="Disordered" evidence="1">
    <location>
        <begin position="30"/>
        <end position="67"/>
    </location>
</feature>
<accession>A0A6L5G967</accession>
<keyword evidence="4" id="KW-1185">Reference proteome</keyword>
<gene>
    <name evidence="3" type="ORF">GFD30_11710</name>
</gene>
<evidence type="ECO:0000313" key="3">
    <source>
        <dbReference type="EMBL" id="MQM26232.1"/>
    </source>
</evidence>
<dbReference type="AlphaFoldDB" id="A0A6L5G967"/>
<evidence type="ECO:0000256" key="2">
    <source>
        <dbReference type="SAM" id="SignalP"/>
    </source>
</evidence>
<evidence type="ECO:0000256" key="1">
    <source>
        <dbReference type="SAM" id="MobiDB-lite"/>
    </source>
</evidence>
<comment type="caution">
    <text evidence="3">The sequence shown here is derived from an EMBL/GenBank/DDBJ whole genome shotgun (WGS) entry which is preliminary data.</text>
</comment>